<organism evidence="1 2">
    <name type="scientific">Arctium lappa</name>
    <name type="common">Greater burdock</name>
    <name type="synonym">Lappa major</name>
    <dbReference type="NCBI Taxonomy" id="4217"/>
    <lineage>
        <taxon>Eukaryota</taxon>
        <taxon>Viridiplantae</taxon>
        <taxon>Streptophyta</taxon>
        <taxon>Embryophyta</taxon>
        <taxon>Tracheophyta</taxon>
        <taxon>Spermatophyta</taxon>
        <taxon>Magnoliopsida</taxon>
        <taxon>eudicotyledons</taxon>
        <taxon>Gunneridae</taxon>
        <taxon>Pentapetalae</taxon>
        <taxon>asterids</taxon>
        <taxon>campanulids</taxon>
        <taxon>Asterales</taxon>
        <taxon>Asteraceae</taxon>
        <taxon>Carduoideae</taxon>
        <taxon>Cardueae</taxon>
        <taxon>Arctiinae</taxon>
        <taxon>Arctium</taxon>
    </lineage>
</organism>
<protein>
    <submittedName>
        <fullName evidence="1">Uncharacterized protein</fullName>
    </submittedName>
</protein>
<dbReference type="EMBL" id="CM042047">
    <property type="protein sequence ID" value="KAI3770023.1"/>
    <property type="molecule type" value="Genomic_DNA"/>
</dbReference>
<sequence>MADKRTSQIDTGRLHHIGETSPLIPSNSDDSPPLEPDPIFVAPPSPPPHPPTNPTPLTVAPPPPLPLIDHHQMTSHPSSTNPPETQPHFIFHSSTTKNPHQNPSKSKIKKPKPRNQSKSAPARVRRLKERHITKHMTKEEGDYIDVDDYVPKSERNTRKRKRWVDLGKEEIGIASKGDTHAETIIPRKVQQTQPTVQHPDQENMAELWREVPVLHFLHLEVSSFGGIL</sequence>
<keyword evidence="2" id="KW-1185">Reference proteome</keyword>
<evidence type="ECO:0000313" key="1">
    <source>
        <dbReference type="EMBL" id="KAI3770023.1"/>
    </source>
</evidence>
<reference evidence="2" key="1">
    <citation type="journal article" date="2022" name="Mol. Ecol. Resour.">
        <title>The genomes of chicory, endive, great burdock and yacon provide insights into Asteraceae palaeo-polyploidization history and plant inulin production.</title>
        <authorList>
            <person name="Fan W."/>
            <person name="Wang S."/>
            <person name="Wang H."/>
            <person name="Wang A."/>
            <person name="Jiang F."/>
            <person name="Liu H."/>
            <person name="Zhao H."/>
            <person name="Xu D."/>
            <person name="Zhang Y."/>
        </authorList>
    </citation>
    <scope>NUCLEOTIDE SEQUENCE [LARGE SCALE GENOMIC DNA]</scope>
    <source>
        <strain evidence="2">cv. Niubang</strain>
    </source>
</reference>
<evidence type="ECO:0000313" key="2">
    <source>
        <dbReference type="Proteomes" id="UP001055879"/>
    </source>
</evidence>
<dbReference type="Proteomes" id="UP001055879">
    <property type="component" value="Linkage Group LG01"/>
</dbReference>
<gene>
    <name evidence="1" type="ORF">L6452_01143</name>
</gene>
<proteinExistence type="predicted"/>
<reference evidence="1 2" key="2">
    <citation type="journal article" date="2022" name="Mol. Ecol. Resour.">
        <title>The genomes of chicory, endive, great burdock and yacon provide insights into Asteraceae paleo-polyploidization history and plant inulin production.</title>
        <authorList>
            <person name="Fan W."/>
            <person name="Wang S."/>
            <person name="Wang H."/>
            <person name="Wang A."/>
            <person name="Jiang F."/>
            <person name="Liu H."/>
            <person name="Zhao H."/>
            <person name="Xu D."/>
            <person name="Zhang Y."/>
        </authorList>
    </citation>
    <scope>NUCLEOTIDE SEQUENCE [LARGE SCALE GENOMIC DNA]</scope>
    <source>
        <strain evidence="2">cv. Niubang</strain>
    </source>
</reference>
<comment type="caution">
    <text evidence="1">The sequence shown here is derived from an EMBL/GenBank/DDBJ whole genome shotgun (WGS) entry which is preliminary data.</text>
</comment>
<accession>A0ACB9FGG9</accession>
<name>A0ACB9FGG9_ARCLA</name>